<dbReference type="Gene3D" id="3.40.50.1820">
    <property type="entry name" value="alpha/beta hydrolase"/>
    <property type="match status" value="1"/>
</dbReference>
<evidence type="ECO:0000259" key="1">
    <source>
        <dbReference type="Pfam" id="PF00561"/>
    </source>
</evidence>
<name>A0A6A6PLV8_9PEZI</name>
<reference evidence="2" key="1">
    <citation type="journal article" date="2020" name="Stud. Mycol.">
        <title>101 Dothideomycetes genomes: a test case for predicting lifestyles and emergence of pathogens.</title>
        <authorList>
            <person name="Haridas S."/>
            <person name="Albert R."/>
            <person name="Binder M."/>
            <person name="Bloem J."/>
            <person name="Labutti K."/>
            <person name="Salamov A."/>
            <person name="Andreopoulos B."/>
            <person name="Baker S."/>
            <person name="Barry K."/>
            <person name="Bills G."/>
            <person name="Bluhm B."/>
            <person name="Cannon C."/>
            <person name="Castanera R."/>
            <person name="Culley D."/>
            <person name="Daum C."/>
            <person name="Ezra D."/>
            <person name="Gonzalez J."/>
            <person name="Henrissat B."/>
            <person name="Kuo A."/>
            <person name="Liang C."/>
            <person name="Lipzen A."/>
            <person name="Lutzoni F."/>
            <person name="Magnuson J."/>
            <person name="Mondo S."/>
            <person name="Nolan M."/>
            <person name="Ohm R."/>
            <person name="Pangilinan J."/>
            <person name="Park H.-J."/>
            <person name="Ramirez L."/>
            <person name="Alfaro M."/>
            <person name="Sun H."/>
            <person name="Tritt A."/>
            <person name="Yoshinaga Y."/>
            <person name="Zwiers L.-H."/>
            <person name="Turgeon B."/>
            <person name="Goodwin S."/>
            <person name="Spatafora J."/>
            <person name="Crous P."/>
            <person name="Grigoriev I."/>
        </authorList>
    </citation>
    <scope>NUCLEOTIDE SEQUENCE</scope>
    <source>
        <strain evidence="2">CBS 113389</strain>
    </source>
</reference>
<accession>A0A6A6PLV8</accession>
<dbReference type="SUPFAM" id="SSF53474">
    <property type="entry name" value="alpha/beta-Hydrolases"/>
    <property type="match status" value="1"/>
</dbReference>
<dbReference type="EMBL" id="MU001639">
    <property type="protein sequence ID" value="KAF2480453.1"/>
    <property type="molecule type" value="Genomic_DNA"/>
</dbReference>
<organism evidence="2 3">
    <name type="scientific">Neohortaea acidophila</name>
    <dbReference type="NCBI Taxonomy" id="245834"/>
    <lineage>
        <taxon>Eukaryota</taxon>
        <taxon>Fungi</taxon>
        <taxon>Dikarya</taxon>
        <taxon>Ascomycota</taxon>
        <taxon>Pezizomycotina</taxon>
        <taxon>Dothideomycetes</taxon>
        <taxon>Dothideomycetidae</taxon>
        <taxon>Mycosphaerellales</taxon>
        <taxon>Teratosphaeriaceae</taxon>
        <taxon>Neohortaea</taxon>
    </lineage>
</organism>
<dbReference type="PANTHER" id="PTHR43798:SF5">
    <property type="entry name" value="MONOACYLGLYCEROL LIPASE ABHD6"/>
    <property type="match status" value="1"/>
</dbReference>
<dbReference type="GO" id="GO:0016020">
    <property type="term" value="C:membrane"/>
    <property type="evidence" value="ECO:0007669"/>
    <property type="project" value="TreeGrafter"/>
</dbReference>
<sequence length="299" mass="33118">MAAQTAPTQFVDSAQGIRFAYRTIVTNSTSGVPLVCHNHFRGNMDWWDPSLLNALAKRRPVVLFDGQGVGRTAGTVPLSIEDMAEDMIHFVEAVPALQGRKVDLLGYSMGSRVVQAVALLRPDLVRKLVLAGAAPVYKTPDTPAAPPRGQMGAMVKATSSQETKDAFRLALFGDRELHRKHLEAYWARLEERNVEPPNLRALDVEPGTMNQIKASMKADGAENARWPDRLAELKMPALVCNGDNDLVLGNERTLELFHRLPNAQLIMYPKSGHGFLWQYAELFAEHVNTFLDTAAFDED</sequence>
<dbReference type="RefSeq" id="XP_033587023.1">
    <property type="nucleotide sequence ID" value="XM_033734308.1"/>
</dbReference>
<dbReference type="GeneID" id="54475310"/>
<dbReference type="AlphaFoldDB" id="A0A6A6PLV8"/>
<dbReference type="PANTHER" id="PTHR43798">
    <property type="entry name" value="MONOACYLGLYCEROL LIPASE"/>
    <property type="match status" value="1"/>
</dbReference>
<proteinExistence type="predicted"/>
<evidence type="ECO:0000313" key="3">
    <source>
        <dbReference type="Proteomes" id="UP000799767"/>
    </source>
</evidence>
<gene>
    <name evidence="2" type="ORF">BDY17DRAFT_301803</name>
</gene>
<dbReference type="Pfam" id="PF00561">
    <property type="entry name" value="Abhydrolase_1"/>
    <property type="match status" value="1"/>
</dbReference>
<dbReference type="GO" id="GO:0046464">
    <property type="term" value="P:acylglycerol catabolic process"/>
    <property type="evidence" value="ECO:0007669"/>
    <property type="project" value="TreeGrafter"/>
</dbReference>
<feature type="domain" description="AB hydrolase-1" evidence="1">
    <location>
        <begin position="33"/>
        <end position="277"/>
    </location>
</feature>
<keyword evidence="2" id="KW-0378">Hydrolase</keyword>
<protein>
    <submittedName>
        <fullName evidence="2">Alpha/Beta hydrolase protein</fullName>
    </submittedName>
</protein>
<dbReference type="Proteomes" id="UP000799767">
    <property type="component" value="Unassembled WGS sequence"/>
</dbReference>
<dbReference type="InterPro" id="IPR029058">
    <property type="entry name" value="AB_hydrolase_fold"/>
</dbReference>
<dbReference type="OrthoDB" id="8119704at2759"/>
<dbReference type="InterPro" id="IPR050266">
    <property type="entry name" value="AB_hydrolase_sf"/>
</dbReference>
<dbReference type="GO" id="GO:0047372">
    <property type="term" value="F:monoacylglycerol lipase activity"/>
    <property type="evidence" value="ECO:0007669"/>
    <property type="project" value="TreeGrafter"/>
</dbReference>
<keyword evidence="3" id="KW-1185">Reference proteome</keyword>
<dbReference type="InterPro" id="IPR000073">
    <property type="entry name" value="AB_hydrolase_1"/>
</dbReference>
<evidence type="ECO:0000313" key="2">
    <source>
        <dbReference type="EMBL" id="KAF2480453.1"/>
    </source>
</evidence>